<dbReference type="OrthoDB" id="9810005at2"/>
<protein>
    <submittedName>
        <fullName evidence="2">Hydrolase, TatD family</fullName>
    </submittedName>
</protein>
<sequence>MQPACAPGTVPSAGVWPSAEDGLAGWEQLQFTKKNKVLDLPRPQAPLFDTHAHLRSFWGEDKDPVAVLVRAYRAGVRGLVTLFDPVADACEETPDATAFSAWLQDVASRTAQAGAPLPVRYLVGVHPYGTADYTDAVHAQVEAALDDPWCAGVGEVGLDYHFDADDDIEAAPHELQMDVMARQVELAVRRNVPVELHLRNDTGDAARQAHADAARVLGQVGVPRAGCVLHCFGEDRATMERFVDLGCHIAFGGAATFKRNDEVREAFAACPLDRLLLETDCPYMAPEPIRGLECEPAMIAQTADTLVYDRCDRTGELPSTIARALWDNSVALFG</sequence>
<dbReference type="Gene3D" id="3.20.20.140">
    <property type="entry name" value="Metal-dependent hydrolases"/>
    <property type="match status" value="1"/>
</dbReference>
<feature type="binding site" evidence="1">
    <location>
        <position position="230"/>
    </location>
    <ligand>
        <name>a divalent metal cation</name>
        <dbReference type="ChEBI" id="CHEBI:60240"/>
        <label>2</label>
    </ligand>
</feature>
<name>B6G7N2_9ACTN</name>
<dbReference type="InterPro" id="IPR032466">
    <property type="entry name" value="Metal_Hydrolase"/>
</dbReference>
<dbReference type="GO" id="GO:0016788">
    <property type="term" value="F:hydrolase activity, acting on ester bonds"/>
    <property type="evidence" value="ECO:0007669"/>
    <property type="project" value="InterPro"/>
</dbReference>
<dbReference type="PIRSF" id="PIRSF005902">
    <property type="entry name" value="DNase_TatD"/>
    <property type="match status" value="1"/>
</dbReference>
<dbReference type="GO" id="GO:0046872">
    <property type="term" value="F:metal ion binding"/>
    <property type="evidence" value="ECO:0007669"/>
    <property type="project" value="UniProtKB-KW"/>
</dbReference>
<comment type="caution">
    <text evidence="2">The sequence shown here is derived from an EMBL/GenBank/DDBJ whole genome shotgun (WGS) entry which is preliminary data.</text>
</comment>
<feature type="binding site" evidence="1">
    <location>
        <position position="155"/>
    </location>
    <ligand>
        <name>a divalent metal cation</name>
        <dbReference type="ChEBI" id="CHEBI:60240"/>
        <label>1</label>
    </ligand>
</feature>
<dbReference type="HOGENOM" id="CLU_031506_4_3_11"/>
<feature type="binding site" evidence="1">
    <location>
        <position position="197"/>
    </location>
    <ligand>
        <name>a divalent metal cation</name>
        <dbReference type="ChEBI" id="CHEBI:60240"/>
        <label>2</label>
    </ligand>
</feature>
<dbReference type="PANTHER" id="PTHR46124">
    <property type="entry name" value="D-AMINOACYL-TRNA DEACYLASE"/>
    <property type="match status" value="1"/>
</dbReference>
<evidence type="ECO:0000313" key="2">
    <source>
        <dbReference type="EMBL" id="EEA91729.1"/>
    </source>
</evidence>
<reference evidence="2 3" key="1">
    <citation type="submission" date="2008-10" db="EMBL/GenBank/DDBJ databases">
        <title>Draft genome sequence of Collinsella stercoris (DSM 13279).</title>
        <authorList>
            <person name="Sudarsanam P."/>
            <person name="Ley R."/>
            <person name="Guruge J."/>
            <person name="Turnbaugh P.J."/>
            <person name="Mahowald M."/>
            <person name="Liep D."/>
            <person name="Gordon J."/>
        </authorList>
    </citation>
    <scope>NUCLEOTIDE SEQUENCE [LARGE SCALE GENOMIC DNA]</scope>
    <source>
        <strain evidence="2 3">DSM 13279</strain>
    </source>
</reference>
<dbReference type="AlphaFoldDB" id="B6G7N2"/>
<keyword evidence="1" id="KW-0479">Metal-binding</keyword>
<evidence type="ECO:0000313" key="3">
    <source>
        <dbReference type="Proteomes" id="UP000003560"/>
    </source>
</evidence>
<gene>
    <name evidence="2" type="ORF">COLSTE_00072</name>
</gene>
<feature type="binding site" evidence="1">
    <location>
        <position position="51"/>
    </location>
    <ligand>
        <name>a divalent metal cation</name>
        <dbReference type="ChEBI" id="CHEBI:60240"/>
        <label>1</label>
    </ligand>
</feature>
<evidence type="ECO:0000256" key="1">
    <source>
        <dbReference type="PIRSR" id="PIRSR005902-1"/>
    </source>
</evidence>
<dbReference type="Pfam" id="PF01026">
    <property type="entry name" value="TatD_DNase"/>
    <property type="match status" value="1"/>
</dbReference>
<keyword evidence="3" id="KW-1185">Reference proteome</keyword>
<accession>B6G7N2</accession>
<dbReference type="SUPFAM" id="SSF51556">
    <property type="entry name" value="Metallo-dependent hydrolases"/>
    <property type="match status" value="1"/>
</dbReference>
<dbReference type="InterPro" id="IPR001130">
    <property type="entry name" value="TatD-like"/>
</dbReference>
<feature type="binding site" evidence="1">
    <location>
        <position position="280"/>
    </location>
    <ligand>
        <name>a divalent metal cation</name>
        <dbReference type="ChEBI" id="CHEBI:60240"/>
        <label>1</label>
    </ligand>
</feature>
<feature type="binding site" evidence="1">
    <location>
        <position position="53"/>
    </location>
    <ligand>
        <name>a divalent metal cation</name>
        <dbReference type="ChEBI" id="CHEBI:60240"/>
        <label>1</label>
    </ligand>
</feature>
<proteinExistence type="predicted"/>
<dbReference type="GO" id="GO:0005829">
    <property type="term" value="C:cytosol"/>
    <property type="evidence" value="ECO:0007669"/>
    <property type="project" value="TreeGrafter"/>
</dbReference>
<keyword evidence="2" id="KW-0378">Hydrolase</keyword>
<dbReference type="CDD" id="cd01310">
    <property type="entry name" value="TatD_DNAse"/>
    <property type="match status" value="1"/>
</dbReference>
<organism evidence="2 3">
    <name type="scientific">Collinsella stercoris DSM 13279</name>
    <dbReference type="NCBI Taxonomy" id="445975"/>
    <lineage>
        <taxon>Bacteria</taxon>
        <taxon>Bacillati</taxon>
        <taxon>Actinomycetota</taxon>
        <taxon>Coriobacteriia</taxon>
        <taxon>Coriobacteriales</taxon>
        <taxon>Coriobacteriaceae</taxon>
        <taxon>Collinsella</taxon>
    </lineage>
</organism>
<dbReference type="Proteomes" id="UP000003560">
    <property type="component" value="Unassembled WGS sequence"/>
</dbReference>
<reference evidence="2 3" key="2">
    <citation type="submission" date="2008-10" db="EMBL/GenBank/DDBJ databases">
        <authorList>
            <person name="Fulton L."/>
            <person name="Clifton S."/>
            <person name="Fulton B."/>
            <person name="Xu J."/>
            <person name="Minx P."/>
            <person name="Pepin K.H."/>
            <person name="Johnson M."/>
            <person name="Thiruvilangam P."/>
            <person name="Bhonagiri V."/>
            <person name="Nash W.E."/>
            <person name="Mardis E.R."/>
            <person name="Wilson R.K."/>
        </authorList>
    </citation>
    <scope>NUCLEOTIDE SEQUENCE [LARGE SCALE GENOMIC DNA]</scope>
    <source>
        <strain evidence="2 3">DSM 13279</strain>
    </source>
</reference>
<dbReference type="eggNOG" id="COG0084">
    <property type="taxonomic scope" value="Bacteria"/>
</dbReference>
<dbReference type="STRING" id="445975.COLSTE_00072"/>
<dbReference type="PANTHER" id="PTHR46124:SF2">
    <property type="entry name" value="D-AMINOACYL-TRNA DEACYLASE"/>
    <property type="match status" value="1"/>
</dbReference>
<dbReference type="EMBL" id="ABXJ01000006">
    <property type="protein sequence ID" value="EEA91729.1"/>
    <property type="molecule type" value="Genomic_DNA"/>
</dbReference>